<keyword evidence="1" id="KW-0472">Membrane</keyword>
<feature type="transmembrane region" description="Helical" evidence="1">
    <location>
        <begin position="7"/>
        <end position="23"/>
    </location>
</feature>
<reference evidence="2" key="1">
    <citation type="journal article" date="2020" name="mSystems">
        <title>Genome- and Community-Level Interaction Insights into Carbon Utilization and Element Cycling Functions of Hydrothermarchaeota in Hydrothermal Sediment.</title>
        <authorList>
            <person name="Zhou Z."/>
            <person name="Liu Y."/>
            <person name="Xu W."/>
            <person name="Pan J."/>
            <person name="Luo Z.H."/>
            <person name="Li M."/>
        </authorList>
    </citation>
    <scope>NUCLEOTIDE SEQUENCE [LARGE SCALE GENOMIC DNA]</scope>
    <source>
        <strain evidence="2">SpSt-479</strain>
    </source>
</reference>
<dbReference type="GO" id="GO:0000272">
    <property type="term" value="P:polysaccharide catabolic process"/>
    <property type="evidence" value="ECO:0007669"/>
    <property type="project" value="InterPro"/>
</dbReference>
<keyword evidence="1" id="KW-1133">Transmembrane helix</keyword>
<evidence type="ECO:0000313" key="2">
    <source>
        <dbReference type="EMBL" id="HFI90478.1"/>
    </source>
</evidence>
<dbReference type="PROSITE" id="PS00018">
    <property type="entry name" value="EF_HAND_1"/>
    <property type="match status" value="1"/>
</dbReference>
<protein>
    <recommendedName>
        <fullName evidence="3">Dockerin domain-containing protein</fullName>
    </recommendedName>
</protein>
<gene>
    <name evidence="2" type="ORF">ENS31_02980</name>
</gene>
<dbReference type="InterPro" id="IPR018247">
    <property type="entry name" value="EF_Hand_1_Ca_BS"/>
</dbReference>
<keyword evidence="1" id="KW-0812">Transmembrane</keyword>
<dbReference type="AlphaFoldDB" id="A0A7V2ZI65"/>
<sequence length="334" mass="37688">MIDKINYKIFYYIFFLILSYNLFGQQNSALNHFTPVWTNNPYLPMNIYISGAVLDGISLTAGDEIGVFDGNICVGSKILTDSITQSNPVSVITSTDDQLTPVKDGFTQGNKIYFRIWDSENQKEVFNCFPDYQIGNGTFVSLGSSLLSLRCYSKLGITPLRFLIEAMFDGQKIVPDTAIVELRKSQSPYQLLDSCVVFTDTSGSCIAEFNSVNLADSFYIVVKHRNSIEIWSKLPQQFTDAIMQYDFTIDSTTAYGNNLVNRFGKWCIYSGDVNQDGAIDSVDLMMVYNDNVSGLTGYINTDVNYDEFTEVQDLISIYINFLKQIYIKKPNLVD</sequence>
<name>A0A7V2ZI65_9BACT</name>
<dbReference type="SUPFAM" id="SSF63446">
    <property type="entry name" value="Type I dockerin domain"/>
    <property type="match status" value="1"/>
</dbReference>
<accession>A0A7V2ZI65</accession>
<dbReference type="InterPro" id="IPR036439">
    <property type="entry name" value="Dockerin_dom_sf"/>
</dbReference>
<evidence type="ECO:0008006" key="3">
    <source>
        <dbReference type="Google" id="ProtNLM"/>
    </source>
</evidence>
<organism evidence="2">
    <name type="scientific">Ignavibacterium album</name>
    <dbReference type="NCBI Taxonomy" id="591197"/>
    <lineage>
        <taxon>Bacteria</taxon>
        <taxon>Pseudomonadati</taxon>
        <taxon>Ignavibacteriota</taxon>
        <taxon>Ignavibacteria</taxon>
        <taxon>Ignavibacteriales</taxon>
        <taxon>Ignavibacteriaceae</taxon>
        <taxon>Ignavibacterium</taxon>
    </lineage>
</organism>
<proteinExistence type="predicted"/>
<comment type="caution">
    <text evidence="2">The sequence shown here is derived from an EMBL/GenBank/DDBJ whole genome shotgun (WGS) entry which is preliminary data.</text>
</comment>
<evidence type="ECO:0000256" key="1">
    <source>
        <dbReference type="SAM" id="Phobius"/>
    </source>
</evidence>
<dbReference type="EMBL" id="DSUJ01000008">
    <property type="protein sequence ID" value="HFI90478.1"/>
    <property type="molecule type" value="Genomic_DNA"/>
</dbReference>